<reference evidence="1" key="1">
    <citation type="submission" date="2020-11" db="EMBL/GenBank/DDBJ databases">
        <authorList>
            <person name="Davenport K.M."/>
            <person name="Bickhart D.M."/>
            <person name="Smith T.P.L."/>
            <person name="Murdoch B.M."/>
            <person name="Rosen B.D."/>
        </authorList>
    </citation>
    <scope>NUCLEOTIDE SEQUENCE [LARGE SCALE GENOMIC DNA]</scope>
    <source>
        <strain evidence="1">OAR_USU_Benz2616</strain>
    </source>
</reference>
<protein>
    <submittedName>
        <fullName evidence="1">CEBPZ opposite strand</fullName>
    </submittedName>
</protein>
<organism evidence="1">
    <name type="scientific">Ovis aries</name>
    <name type="common">Sheep</name>
    <dbReference type="NCBI Taxonomy" id="9940"/>
    <lineage>
        <taxon>Eukaryota</taxon>
        <taxon>Metazoa</taxon>
        <taxon>Chordata</taxon>
        <taxon>Craniata</taxon>
        <taxon>Vertebrata</taxon>
        <taxon>Euteleostomi</taxon>
        <taxon>Mammalia</taxon>
        <taxon>Eutheria</taxon>
        <taxon>Laurasiatheria</taxon>
        <taxon>Artiodactyla</taxon>
        <taxon>Ruminantia</taxon>
        <taxon>Pecora</taxon>
        <taxon>Bovidae</taxon>
        <taxon>Caprinae</taxon>
        <taxon>Ovis</taxon>
    </lineage>
</organism>
<proteinExistence type="predicted"/>
<reference evidence="1" key="3">
    <citation type="submission" date="2025-09" db="UniProtKB">
        <authorList>
            <consortium name="Ensembl"/>
        </authorList>
    </citation>
    <scope>IDENTIFICATION</scope>
</reference>
<evidence type="ECO:0000313" key="1">
    <source>
        <dbReference type="Ensembl" id="ENSOARP00020055281.1"/>
    </source>
</evidence>
<name>A0AC11EA11_SHEEP</name>
<sequence>MSPEFHHYPKILSNLSPSPPVVEWMSRSKGPLAKKIFKGVLVAELMGVFGAYFLFNKMNTSQDFRHTMSKKFPFILEVYYKSIEHSGMYGIREQDQEKWLSNKN</sequence>
<accession>A0AC11EA11</accession>
<dbReference type="Ensembl" id="ENSOART00020051151.1">
    <property type="protein sequence ID" value="ENSOARP00020055281.1"/>
    <property type="gene ID" value="ENSOARG00020000833.2"/>
</dbReference>
<gene>
    <name evidence="1" type="primary">CEBPZOS</name>
</gene>
<reference evidence="1" key="2">
    <citation type="submission" date="2025-08" db="UniProtKB">
        <authorList>
            <consortium name="Ensembl"/>
        </authorList>
    </citation>
    <scope>IDENTIFICATION</scope>
</reference>